<dbReference type="RefSeq" id="WP_191197456.1">
    <property type="nucleotide sequence ID" value="NZ_BAAAPA010000002.1"/>
</dbReference>
<keyword evidence="3" id="KW-1185">Reference proteome</keyword>
<dbReference type="SUPFAM" id="SSF46785">
    <property type="entry name" value="Winged helix' DNA-binding domain"/>
    <property type="match status" value="1"/>
</dbReference>
<dbReference type="EMBL" id="JACXYY010000001">
    <property type="protein sequence ID" value="MBD3913082.1"/>
    <property type="molecule type" value="Genomic_DNA"/>
</dbReference>
<comment type="caution">
    <text evidence="2">The sequence shown here is derived from an EMBL/GenBank/DDBJ whole genome shotgun (WGS) entry which is preliminary data.</text>
</comment>
<evidence type="ECO:0000259" key="1">
    <source>
        <dbReference type="PROSITE" id="PS50995"/>
    </source>
</evidence>
<dbReference type="PANTHER" id="PTHR33164:SF43">
    <property type="entry name" value="HTH-TYPE TRANSCRIPTIONAL REPRESSOR YETL"/>
    <property type="match status" value="1"/>
</dbReference>
<dbReference type="InterPro" id="IPR000835">
    <property type="entry name" value="HTH_MarR-typ"/>
</dbReference>
<name>A0ABR8MAV4_9ACTN</name>
<dbReference type="PANTHER" id="PTHR33164">
    <property type="entry name" value="TRANSCRIPTIONAL REGULATOR, MARR FAMILY"/>
    <property type="match status" value="1"/>
</dbReference>
<dbReference type="InterPro" id="IPR036390">
    <property type="entry name" value="WH_DNA-bd_sf"/>
</dbReference>
<gene>
    <name evidence="2" type="ORF">IEZ25_00525</name>
</gene>
<dbReference type="Gene3D" id="1.10.10.10">
    <property type="entry name" value="Winged helix-like DNA-binding domain superfamily/Winged helix DNA-binding domain"/>
    <property type="match status" value="1"/>
</dbReference>
<dbReference type="Pfam" id="PF12802">
    <property type="entry name" value="MarR_2"/>
    <property type="match status" value="1"/>
</dbReference>
<evidence type="ECO:0000313" key="2">
    <source>
        <dbReference type="EMBL" id="MBD3913082.1"/>
    </source>
</evidence>
<dbReference type="PROSITE" id="PS50995">
    <property type="entry name" value="HTH_MARR_2"/>
    <property type="match status" value="1"/>
</dbReference>
<dbReference type="Proteomes" id="UP000649289">
    <property type="component" value="Unassembled WGS sequence"/>
</dbReference>
<organism evidence="2 3">
    <name type="scientific">Nocardioides hwasunensis</name>
    <dbReference type="NCBI Taxonomy" id="397258"/>
    <lineage>
        <taxon>Bacteria</taxon>
        <taxon>Bacillati</taxon>
        <taxon>Actinomycetota</taxon>
        <taxon>Actinomycetes</taxon>
        <taxon>Propionibacteriales</taxon>
        <taxon>Nocardioidaceae</taxon>
        <taxon>Nocardioides</taxon>
    </lineage>
</organism>
<dbReference type="InterPro" id="IPR039422">
    <property type="entry name" value="MarR/SlyA-like"/>
</dbReference>
<reference evidence="2 3" key="1">
    <citation type="submission" date="2020-09" db="EMBL/GenBank/DDBJ databases">
        <title>novel species in genus Nocardioides.</title>
        <authorList>
            <person name="Zhang G."/>
        </authorList>
    </citation>
    <scope>NUCLEOTIDE SEQUENCE [LARGE SCALE GENOMIC DNA]</scope>
    <source>
        <strain evidence="2 3">19197</strain>
    </source>
</reference>
<sequence>MTGVKGGLVGLPTSTEPHLAILLGMVFGRLRGQLAADAPELRPSQLRVLESLPPEGLTISELADRVEMTTQGCGQFVRQLTSLGMVEVAVADHDARAKVVRVTDRGRDGVARAADVLASCEQAWSDQVGEERFRVFREVLAEVALGP</sequence>
<dbReference type="InterPro" id="IPR036388">
    <property type="entry name" value="WH-like_DNA-bd_sf"/>
</dbReference>
<protein>
    <submittedName>
        <fullName evidence="2">Winged helix-turn-helix transcriptional regulator</fullName>
    </submittedName>
</protein>
<proteinExistence type="predicted"/>
<evidence type="ECO:0000313" key="3">
    <source>
        <dbReference type="Proteomes" id="UP000649289"/>
    </source>
</evidence>
<accession>A0ABR8MAV4</accession>
<feature type="domain" description="HTH marR-type" evidence="1">
    <location>
        <begin position="16"/>
        <end position="145"/>
    </location>
</feature>